<keyword evidence="3" id="KW-0804">Transcription</keyword>
<dbReference type="PRINTS" id="PR00035">
    <property type="entry name" value="HTHGNTR"/>
</dbReference>
<keyword evidence="2" id="KW-0238">DNA-binding</keyword>
<sequence length="239" mass="27264">MSLSTNFQPLYKQVYDVLVERLVKGYWKPSEPLPSEFALADELGVSQGTVRKAINQLVAEQLLRRRQGKGTFVSEHTQESSLFRFFRYRQPGANNAIPETSILSVKRRMSTQVESQGLGLKKATEVVEMIRLRKIDNIPAIFETVLQPLTIFPDLDKEAELPNSLYTLYQEKYGISIVEVRDELHAVMADAEVAKHLNLEPNTPVLMTERASINIDGRIVEWSQAYCQSQDFVYANKLK</sequence>
<dbReference type="SUPFAM" id="SSF64288">
    <property type="entry name" value="Chorismate lyase-like"/>
    <property type="match status" value="1"/>
</dbReference>
<dbReference type="GO" id="GO:0003700">
    <property type="term" value="F:DNA-binding transcription factor activity"/>
    <property type="evidence" value="ECO:0007669"/>
    <property type="project" value="InterPro"/>
</dbReference>
<feature type="domain" description="HTH gntR-type" evidence="4">
    <location>
        <begin position="8"/>
        <end position="76"/>
    </location>
</feature>
<dbReference type="PANTHER" id="PTHR44846:SF1">
    <property type="entry name" value="MANNOSYL-D-GLYCERATE TRANSPORT_METABOLISM SYSTEM REPRESSOR MNGR-RELATED"/>
    <property type="match status" value="1"/>
</dbReference>
<evidence type="ECO:0000313" key="6">
    <source>
        <dbReference type="Proteomes" id="UP000253083"/>
    </source>
</evidence>
<dbReference type="InterPro" id="IPR036388">
    <property type="entry name" value="WH-like_DNA-bd_sf"/>
</dbReference>
<dbReference type="InterPro" id="IPR028978">
    <property type="entry name" value="Chorismate_lyase_/UTRA_dom_sf"/>
</dbReference>
<keyword evidence="1" id="KW-0805">Transcription regulation</keyword>
<dbReference type="FunCoup" id="A0A395JGI4">
    <property type="interactions" value="100"/>
</dbReference>
<evidence type="ECO:0000256" key="3">
    <source>
        <dbReference type="ARBA" id="ARBA00023163"/>
    </source>
</evidence>
<dbReference type="RefSeq" id="WP_113955608.1">
    <property type="nucleotide sequence ID" value="NZ_QNRT01000006.1"/>
</dbReference>
<proteinExistence type="predicted"/>
<dbReference type="SMART" id="SM00866">
    <property type="entry name" value="UTRA"/>
    <property type="match status" value="1"/>
</dbReference>
<dbReference type="SMART" id="SM00345">
    <property type="entry name" value="HTH_GNTR"/>
    <property type="match status" value="1"/>
</dbReference>
<comment type="caution">
    <text evidence="5">The sequence shown here is derived from an EMBL/GenBank/DDBJ whole genome shotgun (WGS) entry which is preliminary data.</text>
</comment>
<organism evidence="5 6">
    <name type="scientific">Arenicella xantha</name>
    <dbReference type="NCBI Taxonomy" id="644221"/>
    <lineage>
        <taxon>Bacteria</taxon>
        <taxon>Pseudomonadati</taxon>
        <taxon>Pseudomonadota</taxon>
        <taxon>Gammaproteobacteria</taxon>
        <taxon>Arenicellales</taxon>
        <taxon>Arenicellaceae</taxon>
        <taxon>Arenicella</taxon>
    </lineage>
</organism>
<evidence type="ECO:0000313" key="5">
    <source>
        <dbReference type="EMBL" id="RBP48576.1"/>
    </source>
</evidence>
<dbReference type="GO" id="GO:0045892">
    <property type="term" value="P:negative regulation of DNA-templated transcription"/>
    <property type="evidence" value="ECO:0007669"/>
    <property type="project" value="TreeGrafter"/>
</dbReference>
<dbReference type="PANTHER" id="PTHR44846">
    <property type="entry name" value="MANNOSYL-D-GLYCERATE TRANSPORT/METABOLISM SYSTEM REPRESSOR MNGR-RELATED"/>
    <property type="match status" value="1"/>
</dbReference>
<dbReference type="PROSITE" id="PS50949">
    <property type="entry name" value="HTH_GNTR"/>
    <property type="match status" value="1"/>
</dbReference>
<evidence type="ECO:0000256" key="1">
    <source>
        <dbReference type="ARBA" id="ARBA00023015"/>
    </source>
</evidence>
<evidence type="ECO:0000259" key="4">
    <source>
        <dbReference type="PROSITE" id="PS50949"/>
    </source>
</evidence>
<dbReference type="InParanoid" id="A0A395JGI4"/>
<dbReference type="AlphaFoldDB" id="A0A395JGI4"/>
<keyword evidence="6" id="KW-1185">Reference proteome</keyword>
<dbReference type="EMBL" id="QNRT01000006">
    <property type="protein sequence ID" value="RBP48576.1"/>
    <property type="molecule type" value="Genomic_DNA"/>
</dbReference>
<dbReference type="InterPro" id="IPR050679">
    <property type="entry name" value="Bact_HTH_transcr_reg"/>
</dbReference>
<gene>
    <name evidence="5" type="ORF">DFR28_10662</name>
</gene>
<dbReference type="InterPro" id="IPR011663">
    <property type="entry name" value="UTRA"/>
</dbReference>
<dbReference type="Pfam" id="PF07702">
    <property type="entry name" value="UTRA"/>
    <property type="match status" value="1"/>
</dbReference>
<protein>
    <submittedName>
        <fullName evidence="5">GntR family transcriptional regulator</fullName>
    </submittedName>
</protein>
<dbReference type="Proteomes" id="UP000253083">
    <property type="component" value="Unassembled WGS sequence"/>
</dbReference>
<reference evidence="5 6" key="1">
    <citation type="submission" date="2018-06" db="EMBL/GenBank/DDBJ databases">
        <title>Genomic Encyclopedia of Type Strains, Phase IV (KMG-IV): sequencing the most valuable type-strain genomes for metagenomic binning, comparative biology and taxonomic classification.</title>
        <authorList>
            <person name="Goeker M."/>
        </authorList>
    </citation>
    <scope>NUCLEOTIDE SEQUENCE [LARGE SCALE GENOMIC DNA]</scope>
    <source>
        <strain evidence="5 6">DSM 24032</strain>
    </source>
</reference>
<dbReference type="CDD" id="cd07377">
    <property type="entry name" value="WHTH_GntR"/>
    <property type="match status" value="1"/>
</dbReference>
<name>A0A395JGI4_9GAMM</name>
<dbReference type="InterPro" id="IPR000524">
    <property type="entry name" value="Tscrpt_reg_HTH_GntR"/>
</dbReference>
<dbReference type="GO" id="GO:0003677">
    <property type="term" value="F:DNA binding"/>
    <property type="evidence" value="ECO:0007669"/>
    <property type="project" value="UniProtKB-KW"/>
</dbReference>
<dbReference type="Gene3D" id="3.40.1410.10">
    <property type="entry name" value="Chorismate lyase-like"/>
    <property type="match status" value="1"/>
</dbReference>
<dbReference type="Gene3D" id="1.10.10.10">
    <property type="entry name" value="Winged helix-like DNA-binding domain superfamily/Winged helix DNA-binding domain"/>
    <property type="match status" value="1"/>
</dbReference>
<dbReference type="InterPro" id="IPR036390">
    <property type="entry name" value="WH_DNA-bd_sf"/>
</dbReference>
<dbReference type="OrthoDB" id="7173258at2"/>
<evidence type="ECO:0000256" key="2">
    <source>
        <dbReference type="ARBA" id="ARBA00023125"/>
    </source>
</evidence>
<accession>A0A395JGI4</accession>
<dbReference type="Pfam" id="PF00392">
    <property type="entry name" value="GntR"/>
    <property type="match status" value="1"/>
</dbReference>
<dbReference type="SUPFAM" id="SSF46785">
    <property type="entry name" value="Winged helix' DNA-binding domain"/>
    <property type="match status" value="1"/>
</dbReference>